<dbReference type="Proteomes" id="UP000249299">
    <property type="component" value="Unassembled WGS sequence"/>
</dbReference>
<accession>A0A327JPS0</accession>
<protein>
    <recommendedName>
        <fullName evidence="4">HTH gntR-type domain-containing protein</fullName>
    </recommendedName>
</protein>
<dbReference type="PRINTS" id="PR00035">
    <property type="entry name" value="HTHGNTR"/>
</dbReference>
<dbReference type="AlphaFoldDB" id="A0A327JPS0"/>
<dbReference type="SUPFAM" id="SSF48008">
    <property type="entry name" value="GntR ligand-binding domain-like"/>
    <property type="match status" value="1"/>
</dbReference>
<reference evidence="5 6" key="1">
    <citation type="submission" date="2017-07" db="EMBL/GenBank/DDBJ databases">
        <title>Draft Genome Sequences of Select Purple Nonsulfur Bacteria.</title>
        <authorList>
            <person name="Lasarre B."/>
            <person name="Mckinlay J.B."/>
        </authorList>
    </citation>
    <scope>NUCLEOTIDE SEQUENCE [LARGE SCALE GENOMIC DNA]</scope>
    <source>
        <strain evidence="5 6">DSM 11290</strain>
    </source>
</reference>
<dbReference type="InterPro" id="IPR008920">
    <property type="entry name" value="TF_FadR/GntR_C"/>
</dbReference>
<dbReference type="SUPFAM" id="SSF46785">
    <property type="entry name" value="Winged helix' DNA-binding domain"/>
    <property type="match status" value="1"/>
</dbReference>
<evidence type="ECO:0000313" key="5">
    <source>
        <dbReference type="EMBL" id="RAI25418.1"/>
    </source>
</evidence>
<dbReference type="InterPro" id="IPR011711">
    <property type="entry name" value="GntR_C"/>
</dbReference>
<dbReference type="PROSITE" id="PS50949">
    <property type="entry name" value="HTH_GNTR"/>
    <property type="match status" value="1"/>
</dbReference>
<sequence length="256" mass="27974">MDRSDDDTAATARVSDVSGAAKVIAYVRDKLISGAFKPGDRLPGERDLCAQLGISRPLLREGLRALSVLGLVEVQQGRGTTVGRADIGALGDALVFCLAQEPNVVEDVLQVRTAIECQAIRLACTSASDADLAEINDKLETLVGSLQDPERGGIADHAFHLAIVKASRSPSLITMYRAIEPLLMRSHVQRRRLVIPDQDVTLHLVDSHREVFVAIVNGDPDEAERKMREHFQISARLHRARFLKMARGDTERAGAR</sequence>
<dbReference type="GO" id="GO:0003700">
    <property type="term" value="F:DNA-binding transcription factor activity"/>
    <property type="evidence" value="ECO:0007669"/>
    <property type="project" value="InterPro"/>
</dbReference>
<evidence type="ECO:0000256" key="1">
    <source>
        <dbReference type="ARBA" id="ARBA00023015"/>
    </source>
</evidence>
<dbReference type="CDD" id="cd07377">
    <property type="entry name" value="WHTH_GntR"/>
    <property type="match status" value="1"/>
</dbReference>
<proteinExistence type="predicted"/>
<dbReference type="Pfam" id="PF07729">
    <property type="entry name" value="FCD"/>
    <property type="match status" value="1"/>
</dbReference>
<evidence type="ECO:0000259" key="4">
    <source>
        <dbReference type="PROSITE" id="PS50949"/>
    </source>
</evidence>
<dbReference type="InterPro" id="IPR000524">
    <property type="entry name" value="Tscrpt_reg_HTH_GntR"/>
</dbReference>
<gene>
    <name evidence="5" type="ORF">CH339_18390</name>
</gene>
<dbReference type="SMART" id="SM00895">
    <property type="entry name" value="FCD"/>
    <property type="match status" value="1"/>
</dbReference>
<dbReference type="InterPro" id="IPR036388">
    <property type="entry name" value="WH-like_DNA-bd_sf"/>
</dbReference>
<dbReference type="PANTHER" id="PTHR43537:SF5">
    <property type="entry name" value="UXU OPERON TRANSCRIPTIONAL REGULATOR"/>
    <property type="match status" value="1"/>
</dbReference>
<evidence type="ECO:0000256" key="2">
    <source>
        <dbReference type="ARBA" id="ARBA00023125"/>
    </source>
</evidence>
<keyword evidence="2" id="KW-0238">DNA-binding</keyword>
<dbReference type="PANTHER" id="PTHR43537">
    <property type="entry name" value="TRANSCRIPTIONAL REGULATOR, GNTR FAMILY"/>
    <property type="match status" value="1"/>
</dbReference>
<dbReference type="Gene3D" id="1.20.120.530">
    <property type="entry name" value="GntR ligand-binding domain-like"/>
    <property type="match status" value="1"/>
</dbReference>
<dbReference type="SMART" id="SM00345">
    <property type="entry name" value="HTH_GNTR"/>
    <property type="match status" value="1"/>
</dbReference>
<dbReference type="RefSeq" id="WP_111435853.1">
    <property type="nucleotide sequence ID" value="NZ_JACIGG010000002.1"/>
</dbReference>
<name>A0A327JPS0_9HYPH</name>
<organism evidence="5 6">
    <name type="scientific">Rhodobium orientis</name>
    <dbReference type="NCBI Taxonomy" id="34017"/>
    <lineage>
        <taxon>Bacteria</taxon>
        <taxon>Pseudomonadati</taxon>
        <taxon>Pseudomonadota</taxon>
        <taxon>Alphaproteobacteria</taxon>
        <taxon>Hyphomicrobiales</taxon>
        <taxon>Rhodobiaceae</taxon>
        <taxon>Rhodobium</taxon>
    </lineage>
</organism>
<dbReference type="Pfam" id="PF00392">
    <property type="entry name" value="GntR"/>
    <property type="match status" value="1"/>
</dbReference>
<dbReference type="Gene3D" id="1.10.10.10">
    <property type="entry name" value="Winged helix-like DNA-binding domain superfamily/Winged helix DNA-binding domain"/>
    <property type="match status" value="1"/>
</dbReference>
<keyword evidence="3" id="KW-0804">Transcription</keyword>
<feature type="domain" description="HTH gntR-type" evidence="4">
    <location>
        <begin position="17"/>
        <end position="85"/>
    </location>
</feature>
<evidence type="ECO:0000313" key="6">
    <source>
        <dbReference type="Proteomes" id="UP000249299"/>
    </source>
</evidence>
<evidence type="ECO:0000256" key="3">
    <source>
        <dbReference type="ARBA" id="ARBA00023163"/>
    </source>
</evidence>
<dbReference type="EMBL" id="NPEV01000048">
    <property type="protein sequence ID" value="RAI25418.1"/>
    <property type="molecule type" value="Genomic_DNA"/>
</dbReference>
<dbReference type="InterPro" id="IPR036390">
    <property type="entry name" value="WH_DNA-bd_sf"/>
</dbReference>
<dbReference type="OrthoDB" id="9812645at2"/>
<keyword evidence="1" id="KW-0805">Transcription regulation</keyword>
<keyword evidence="6" id="KW-1185">Reference proteome</keyword>
<comment type="caution">
    <text evidence="5">The sequence shown here is derived from an EMBL/GenBank/DDBJ whole genome shotgun (WGS) entry which is preliminary data.</text>
</comment>
<dbReference type="GO" id="GO:0003677">
    <property type="term" value="F:DNA binding"/>
    <property type="evidence" value="ECO:0007669"/>
    <property type="project" value="UniProtKB-KW"/>
</dbReference>